<proteinExistence type="predicted"/>
<evidence type="ECO:0000313" key="2">
    <source>
        <dbReference type="Proteomes" id="UP001497680"/>
    </source>
</evidence>
<accession>A0ACC0CJ00</accession>
<gene>
    <name evidence="1" type="ORF">F4821DRAFT_59365</name>
</gene>
<evidence type="ECO:0000313" key="1">
    <source>
        <dbReference type="EMBL" id="KAI6080413.1"/>
    </source>
</evidence>
<dbReference type="Proteomes" id="UP001497680">
    <property type="component" value="Unassembled WGS sequence"/>
</dbReference>
<sequence>MHVPDIDQDECLTFLSKLVQIKSYSQTDGELEATSYMAEEMRKIGLESELIPFDGGRRQNALGVWRGKGSSTHAQSSKKSKTLLFNGHLDTNPVSEGWTIDPWEGKIDDKFIYGIGVSNMKSGCAAYFCAVKALMASGWTPRADVILTYVVGELQGGVGTVALIEQGKIKADYFINCEPSDIRAVTMHAEALTFEITLKGITRHMSAREEAQDAIMAACRLIPELNGIRKFRGARSKEHEKCNRLQVGIVHGALGKDLAEWRPAQVADVCKLAGSARYAPGQTQDDVMEDIRAVIEKCLQGFPGMKFELAQRFEPTMPAFEVSRESRLVKSLNDAYFEVRGEEQPTGVLPPTCFYGSDAGHLYKTLGMEGIVCGPGGKYNTRPDEAVDIPDYLDCVRMFMRVIVDICG</sequence>
<protein>
    <submittedName>
        <fullName evidence="1">Zn-dependent exopeptidase</fullName>
    </submittedName>
</protein>
<keyword evidence="2" id="KW-1185">Reference proteome</keyword>
<dbReference type="EMBL" id="MU394445">
    <property type="protein sequence ID" value="KAI6080413.1"/>
    <property type="molecule type" value="Genomic_DNA"/>
</dbReference>
<reference evidence="1 2" key="1">
    <citation type="journal article" date="2022" name="New Phytol.">
        <title>Ecological generalism drives hyperdiversity of secondary metabolite gene clusters in xylarialean endophytes.</title>
        <authorList>
            <person name="Franco M.E.E."/>
            <person name="Wisecaver J.H."/>
            <person name="Arnold A.E."/>
            <person name="Ju Y.M."/>
            <person name="Slot J.C."/>
            <person name="Ahrendt S."/>
            <person name="Moore L.P."/>
            <person name="Eastman K.E."/>
            <person name="Scott K."/>
            <person name="Konkel Z."/>
            <person name="Mondo S.J."/>
            <person name="Kuo A."/>
            <person name="Hayes R.D."/>
            <person name="Haridas S."/>
            <person name="Andreopoulos B."/>
            <person name="Riley R."/>
            <person name="LaButti K."/>
            <person name="Pangilinan J."/>
            <person name="Lipzen A."/>
            <person name="Amirebrahimi M."/>
            <person name="Yan J."/>
            <person name="Adam C."/>
            <person name="Keymanesh K."/>
            <person name="Ng V."/>
            <person name="Louie K."/>
            <person name="Northen T."/>
            <person name="Drula E."/>
            <person name="Henrissat B."/>
            <person name="Hsieh H.M."/>
            <person name="Youens-Clark K."/>
            <person name="Lutzoni F."/>
            <person name="Miadlikowska J."/>
            <person name="Eastwood D.C."/>
            <person name="Hamelin R.C."/>
            <person name="Grigoriev I.V."/>
            <person name="U'Ren J.M."/>
        </authorList>
    </citation>
    <scope>NUCLEOTIDE SEQUENCE [LARGE SCALE GENOMIC DNA]</scope>
    <source>
        <strain evidence="1 2">ER1909</strain>
    </source>
</reference>
<comment type="caution">
    <text evidence="1">The sequence shown here is derived from an EMBL/GenBank/DDBJ whole genome shotgun (WGS) entry which is preliminary data.</text>
</comment>
<name>A0ACC0CJ00_9PEZI</name>
<organism evidence="1 2">
    <name type="scientific">Hypoxylon rubiginosum</name>
    <dbReference type="NCBI Taxonomy" id="110542"/>
    <lineage>
        <taxon>Eukaryota</taxon>
        <taxon>Fungi</taxon>
        <taxon>Dikarya</taxon>
        <taxon>Ascomycota</taxon>
        <taxon>Pezizomycotina</taxon>
        <taxon>Sordariomycetes</taxon>
        <taxon>Xylariomycetidae</taxon>
        <taxon>Xylariales</taxon>
        <taxon>Hypoxylaceae</taxon>
        <taxon>Hypoxylon</taxon>
    </lineage>
</organism>